<evidence type="ECO:0000256" key="2">
    <source>
        <dbReference type="ARBA" id="ARBA00022857"/>
    </source>
</evidence>
<sequence length="278" mass="29013">MFNGQMLNGGTLLLVGCGKMGGAILQGWLDSGLSGSQVTIVDPSASADYLTPFKDQGVIAVENLSAVHADLSPALVMFAIKPQMMDDAIGNYQRFVSSDTVFLSVVAGKKISFYETNLGAEAAIVRTMPNTPAAVSRGMTVLFANRQVSDQQKKSCQDLMAAVGETAWLDNEEQIDAVTGVSGSGPAYIFLMAECLAQAGIDAGLPENLARKLAHATVSGAGELIHQSDEAPTQLRINVTSPNGTTQAGLEVLMTDNGLQSLMSKAVAAATNRSKALS</sequence>
<keyword evidence="4" id="KW-0028">Amino-acid biosynthesis</keyword>
<comment type="function">
    <text evidence="4">Catalyzes the reduction of 1-pyrroline-5-carboxylate (PCA) to L-proline.</text>
</comment>
<dbReference type="InterPro" id="IPR029036">
    <property type="entry name" value="P5CR_dimer"/>
</dbReference>
<evidence type="ECO:0000259" key="6">
    <source>
        <dbReference type="Pfam" id="PF03807"/>
    </source>
</evidence>
<dbReference type="Proteomes" id="UP001597294">
    <property type="component" value="Unassembled WGS sequence"/>
</dbReference>
<evidence type="ECO:0000256" key="3">
    <source>
        <dbReference type="ARBA" id="ARBA00023002"/>
    </source>
</evidence>
<organism evidence="8 9">
    <name type="scientific">Kiloniella antarctica</name>
    <dbReference type="NCBI Taxonomy" id="1550907"/>
    <lineage>
        <taxon>Bacteria</taxon>
        <taxon>Pseudomonadati</taxon>
        <taxon>Pseudomonadota</taxon>
        <taxon>Alphaproteobacteria</taxon>
        <taxon>Rhodospirillales</taxon>
        <taxon>Kiloniellaceae</taxon>
        <taxon>Kiloniella</taxon>
    </lineage>
</organism>
<dbReference type="RefSeq" id="WP_380247661.1">
    <property type="nucleotide sequence ID" value="NZ_JBHUII010000001.1"/>
</dbReference>
<evidence type="ECO:0000256" key="5">
    <source>
        <dbReference type="NCBIfam" id="TIGR00112"/>
    </source>
</evidence>
<gene>
    <name evidence="4 8" type="primary">proC</name>
    <name evidence="8" type="ORF">ACFSKO_01510</name>
</gene>
<dbReference type="InterPro" id="IPR000304">
    <property type="entry name" value="Pyrroline-COOH_reductase"/>
</dbReference>
<dbReference type="PANTHER" id="PTHR11645">
    <property type="entry name" value="PYRROLINE-5-CARBOXYLATE REDUCTASE"/>
    <property type="match status" value="1"/>
</dbReference>
<comment type="pathway">
    <text evidence="4">Amino-acid biosynthesis; L-proline biosynthesis; L-proline from L-glutamate 5-semialdehyde: step 1/1.</text>
</comment>
<accession>A0ABW5BHB2</accession>
<dbReference type="EC" id="1.5.1.2" evidence="4 5"/>
<comment type="caution">
    <text evidence="8">The sequence shown here is derived from an EMBL/GenBank/DDBJ whole genome shotgun (WGS) entry which is preliminary data.</text>
</comment>
<evidence type="ECO:0000313" key="8">
    <source>
        <dbReference type="EMBL" id="MFD2204265.1"/>
    </source>
</evidence>
<dbReference type="GO" id="GO:0004735">
    <property type="term" value="F:pyrroline-5-carboxylate reductase activity"/>
    <property type="evidence" value="ECO:0007669"/>
    <property type="project" value="UniProtKB-EC"/>
</dbReference>
<dbReference type="InterPro" id="IPR036291">
    <property type="entry name" value="NAD(P)-bd_dom_sf"/>
</dbReference>
<reference evidence="9" key="1">
    <citation type="journal article" date="2019" name="Int. J. Syst. Evol. Microbiol.">
        <title>The Global Catalogue of Microorganisms (GCM) 10K type strain sequencing project: providing services to taxonomists for standard genome sequencing and annotation.</title>
        <authorList>
            <consortium name="The Broad Institute Genomics Platform"/>
            <consortium name="The Broad Institute Genome Sequencing Center for Infectious Disease"/>
            <person name="Wu L."/>
            <person name="Ma J."/>
        </authorList>
    </citation>
    <scope>NUCLEOTIDE SEQUENCE [LARGE SCALE GENOMIC DNA]</scope>
    <source>
        <strain evidence="9">CGMCC 4.7192</strain>
    </source>
</reference>
<dbReference type="Gene3D" id="1.10.3730.10">
    <property type="entry name" value="ProC C-terminal domain-like"/>
    <property type="match status" value="1"/>
</dbReference>
<proteinExistence type="inferred from homology"/>
<dbReference type="HAMAP" id="MF_01925">
    <property type="entry name" value="P5C_reductase"/>
    <property type="match status" value="1"/>
</dbReference>
<comment type="subcellular location">
    <subcellularLocation>
        <location evidence="4">Cytoplasm</location>
    </subcellularLocation>
</comment>
<evidence type="ECO:0000313" key="9">
    <source>
        <dbReference type="Proteomes" id="UP001597294"/>
    </source>
</evidence>
<comment type="similarity">
    <text evidence="1 4">Belongs to the pyrroline-5-carboxylate reductase family.</text>
</comment>
<evidence type="ECO:0000256" key="1">
    <source>
        <dbReference type="ARBA" id="ARBA00005525"/>
    </source>
</evidence>
<name>A0ABW5BHB2_9PROT</name>
<dbReference type="NCBIfam" id="TIGR00112">
    <property type="entry name" value="proC"/>
    <property type="match status" value="1"/>
</dbReference>
<dbReference type="Pfam" id="PF03807">
    <property type="entry name" value="F420_oxidored"/>
    <property type="match status" value="1"/>
</dbReference>
<feature type="domain" description="Pyrroline-5-carboxylate reductase dimerisation" evidence="7">
    <location>
        <begin position="172"/>
        <end position="277"/>
    </location>
</feature>
<keyword evidence="2 4" id="KW-0521">NADP</keyword>
<feature type="domain" description="Pyrroline-5-carboxylate reductase catalytic N-terminal" evidence="6">
    <location>
        <begin position="14"/>
        <end position="108"/>
    </location>
</feature>
<keyword evidence="4" id="KW-0963">Cytoplasm</keyword>
<keyword evidence="9" id="KW-1185">Reference proteome</keyword>
<dbReference type="InterPro" id="IPR008927">
    <property type="entry name" value="6-PGluconate_DH-like_C_sf"/>
</dbReference>
<dbReference type="Pfam" id="PF14748">
    <property type="entry name" value="P5CR_dimer"/>
    <property type="match status" value="1"/>
</dbReference>
<evidence type="ECO:0000259" key="7">
    <source>
        <dbReference type="Pfam" id="PF14748"/>
    </source>
</evidence>
<dbReference type="Gene3D" id="3.40.50.720">
    <property type="entry name" value="NAD(P)-binding Rossmann-like Domain"/>
    <property type="match status" value="1"/>
</dbReference>
<dbReference type="PANTHER" id="PTHR11645:SF0">
    <property type="entry name" value="PYRROLINE-5-CARBOXYLATE REDUCTASE 3"/>
    <property type="match status" value="1"/>
</dbReference>
<dbReference type="SUPFAM" id="SSF51735">
    <property type="entry name" value="NAD(P)-binding Rossmann-fold domains"/>
    <property type="match status" value="1"/>
</dbReference>
<protein>
    <recommendedName>
        <fullName evidence="4 5">Pyrroline-5-carboxylate reductase</fullName>
        <shortName evidence="4">P5C reductase</shortName>
        <shortName evidence="4">P5CR</shortName>
        <ecNumber evidence="4 5">1.5.1.2</ecNumber>
    </recommendedName>
    <alternativeName>
        <fullName evidence="4">PCA reductase</fullName>
    </alternativeName>
</protein>
<keyword evidence="4" id="KW-0641">Proline biosynthesis</keyword>
<evidence type="ECO:0000256" key="4">
    <source>
        <dbReference type="HAMAP-Rule" id="MF_01925"/>
    </source>
</evidence>
<dbReference type="InterPro" id="IPR028939">
    <property type="entry name" value="P5C_Rdtase_cat_N"/>
</dbReference>
<dbReference type="PIRSF" id="PIRSF000193">
    <property type="entry name" value="Pyrrol-5-carb_rd"/>
    <property type="match status" value="1"/>
</dbReference>
<comment type="catalytic activity">
    <reaction evidence="4">
        <text>L-proline + NADP(+) = (S)-1-pyrroline-5-carboxylate + NADPH + 2 H(+)</text>
        <dbReference type="Rhea" id="RHEA:14109"/>
        <dbReference type="ChEBI" id="CHEBI:15378"/>
        <dbReference type="ChEBI" id="CHEBI:17388"/>
        <dbReference type="ChEBI" id="CHEBI:57783"/>
        <dbReference type="ChEBI" id="CHEBI:58349"/>
        <dbReference type="ChEBI" id="CHEBI:60039"/>
        <dbReference type="EC" id="1.5.1.2"/>
    </reaction>
</comment>
<dbReference type="SUPFAM" id="SSF48179">
    <property type="entry name" value="6-phosphogluconate dehydrogenase C-terminal domain-like"/>
    <property type="match status" value="1"/>
</dbReference>
<comment type="catalytic activity">
    <reaction evidence="4">
        <text>L-proline + NAD(+) = (S)-1-pyrroline-5-carboxylate + NADH + 2 H(+)</text>
        <dbReference type="Rhea" id="RHEA:14105"/>
        <dbReference type="ChEBI" id="CHEBI:15378"/>
        <dbReference type="ChEBI" id="CHEBI:17388"/>
        <dbReference type="ChEBI" id="CHEBI:57540"/>
        <dbReference type="ChEBI" id="CHEBI:57945"/>
        <dbReference type="ChEBI" id="CHEBI:60039"/>
        <dbReference type="EC" id="1.5.1.2"/>
    </reaction>
</comment>
<dbReference type="EMBL" id="JBHUII010000001">
    <property type="protein sequence ID" value="MFD2204265.1"/>
    <property type="molecule type" value="Genomic_DNA"/>
</dbReference>
<keyword evidence="3 4" id="KW-0560">Oxidoreductase</keyword>